<evidence type="ECO:0000313" key="6">
    <source>
        <dbReference type="EMBL" id="QCX24172.1"/>
    </source>
</evidence>
<accession>A0A5B7T1E9</accession>
<dbReference type="STRING" id="1423818.FC88_GL000114"/>
<dbReference type="InterPro" id="IPR000847">
    <property type="entry name" value="LysR_HTH_N"/>
</dbReference>
<dbReference type="InterPro" id="IPR036388">
    <property type="entry name" value="WH-like_DNA-bd_sf"/>
</dbReference>
<dbReference type="GO" id="GO:0005829">
    <property type="term" value="C:cytosol"/>
    <property type="evidence" value="ECO:0007669"/>
    <property type="project" value="TreeGrafter"/>
</dbReference>
<dbReference type="GO" id="GO:0003700">
    <property type="term" value="F:DNA-binding transcription factor activity"/>
    <property type="evidence" value="ECO:0007669"/>
    <property type="project" value="InterPro"/>
</dbReference>
<feature type="domain" description="HTH lysR-type" evidence="5">
    <location>
        <begin position="1"/>
        <end position="58"/>
    </location>
</feature>
<keyword evidence="2" id="KW-0805">Transcription regulation</keyword>
<dbReference type="Gene3D" id="1.10.10.10">
    <property type="entry name" value="Winged helix-like DNA-binding domain superfamily/Winged helix DNA-binding domain"/>
    <property type="match status" value="1"/>
</dbReference>
<dbReference type="SUPFAM" id="SSF53850">
    <property type="entry name" value="Periplasmic binding protein-like II"/>
    <property type="match status" value="1"/>
</dbReference>
<dbReference type="InterPro" id="IPR036390">
    <property type="entry name" value="WH_DNA-bd_sf"/>
</dbReference>
<keyword evidence="4" id="KW-0804">Transcription</keyword>
<dbReference type="PROSITE" id="PS50931">
    <property type="entry name" value="HTH_LYSR"/>
    <property type="match status" value="1"/>
</dbReference>
<dbReference type="InterPro" id="IPR050950">
    <property type="entry name" value="HTH-type_LysR_regulators"/>
</dbReference>
<dbReference type="CDD" id="cd05466">
    <property type="entry name" value="PBP2_LTTR_substrate"/>
    <property type="match status" value="1"/>
</dbReference>
<evidence type="ECO:0000259" key="5">
    <source>
        <dbReference type="PROSITE" id="PS50931"/>
    </source>
</evidence>
<evidence type="ECO:0000256" key="3">
    <source>
        <dbReference type="ARBA" id="ARBA00023125"/>
    </source>
</evidence>
<comment type="similarity">
    <text evidence="1">Belongs to the LysR transcriptional regulatory family.</text>
</comment>
<dbReference type="SUPFAM" id="SSF46785">
    <property type="entry name" value="Winged helix' DNA-binding domain"/>
    <property type="match status" value="1"/>
</dbReference>
<dbReference type="PANTHER" id="PTHR30419:SF8">
    <property type="entry name" value="NITROGEN ASSIMILATION TRANSCRIPTIONAL ACTIVATOR-RELATED"/>
    <property type="match status" value="1"/>
</dbReference>
<dbReference type="Gene3D" id="3.40.190.290">
    <property type="match status" value="1"/>
</dbReference>
<dbReference type="InterPro" id="IPR005119">
    <property type="entry name" value="LysR_subst-bd"/>
</dbReference>
<dbReference type="AlphaFoldDB" id="A0A5B7T1E9"/>
<organism evidence="6 7">
    <name type="scientific">Companilactobacillus futsaii</name>
    <dbReference type="NCBI Taxonomy" id="938155"/>
    <lineage>
        <taxon>Bacteria</taxon>
        <taxon>Bacillati</taxon>
        <taxon>Bacillota</taxon>
        <taxon>Bacilli</taxon>
        <taxon>Lactobacillales</taxon>
        <taxon>Lactobacillaceae</taxon>
        <taxon>Companilactobacillus</taxon>
    </lineage>
</organism>
<dbReference type="GO" id="GO:0003677">
    <property type="term" value="F:DNA binding"/>
    <property type="evidence" value="ECO:0007669"/>
    <property type="project" value="UniProtKB-KW"/>
</dbReference>
<dbReference type="PRINTS" id="PR00039">
    <property type="entry name" value="HTHLYSR"/>
</dbReference>
<dbReference type="KEGG" id="lft:FG051_03200"/>
<evidence type="ECO:0000256" key="4">
    <source>
        <dbReference type="ARBA" id="ARBA00023163"/>
    </source>
</evidence>
<evidence type="ECO:0000256" key="2">
    <source>
        <dbReference type="ARBA" id="ARBA00023015"/>
    </source>
</evidence>
<sequence length="288" mass="32322">MELRALNYFYVVANESNITKAAETLHVTQPTLSRQIKQLEDELGTKLFARGQHGITLTNDGRLLRHRAADILGLVEKTELEISRNDQFISGEIRLGCGELKSMNQLVTSMSEFRHLYPEVSFHMHTGAASEIKDRLHQGLLDVGLLMNPTDLGDYNSLELNEQEKIGVLIAEDSPLANLAEIHAKDLENVPLIMMNQLMVRNSVINWLGDFYSSSNVVATYNLLYNAALLARTGVGVAFGLRLDSHFEGVVFKPIAQEIKSKSFLVWEKQRQLSSTANAFIEHVRNTK</sequence>
<dbReference type="FunFam" id="1.10.10.10:FF:000001">
    <property type="entry name" value="LysR family transcriptional regulator"/>
    <property type="match status" value="1"/>
</dbReference>
<name>A0A5B7T1E9_9LACO</name>
<dbReference type="Proteomes" id="UP000310673">
    <property type="component" value="Chromosome"/>
</dbReference>
<dbReference type="Pfam" id="PF00126">
    <property type="entry name" value="HTH_1"/>
    <property type="match status" value="1"/>
</dbReference>
<protein>
    <submittedName>
        <fullName evidence="6">LysR family transcriptional regulator</fullName>
    </submittedName>
</protein>
<dbReference type="Pfam" id="PF03466">
    <property type="entry name" value="LysR_substrate"/>
    <property type="match status" value="1"/>
</dbReference>
<reference evidence="6 7" key="1">
    <citation type="submission" date="2019-05" db="EMBL/GenBank/DDBJ databases">
        <title>Genome Sequence of Lactobacillus futsaii Y97, a Potential Probiotic Strain Isolated from the Futsai of Taiwan.</title>
        <authorList>
            <person name="Du X."/>
        </authorList>
    </citation>
    <scope>NUCLEOTIDE SEQUENCE [LARGE SCALE GENOMIC DNA]</scope>
    <source>
        <strain evidence="6 7">Y97</strain>
    </source>
</reference>
<evidence type="ECO:0000256" key="1">
    <source>
        <dbReference type="ARBA" id="ARBA00009437"/>
    </source>
</evidence>
<gene>
    <name evidence="6" type="ORF">FG051_03200</name>
</gene>
<evidence type="ECO:0000313" key="7">
    <source>
        <dbReference type="Proteomes" id="UP000310673"/>
    </source>
</evidence>
<keyword evidence="3" id="KW-0238">DNA-binding</keyword>
<dbReference type="EMBL" id="CP040736">
    <property type="protein sequence ID" value="QCX24172.1"/>
    <property type="molecule type" value="Genomic_DNA"/>
</dbReference>
<proteinExistence type="inferred from homology"/>
<dbReference type="PANTHER" id="PTHR30419">
    <property type="entry name" value="HTH-TYPE TRANSCRIPTIONAL REGULATOR YBHD"/>
    <property type="match status" value="1"/>
</dbReference>
<dbReference type="RefSeq" id="WP_057811973.1">
    <property type="nucleotide sequence ID" value="NZ_CP040736.1"/>
</dbReference>